<organism evidence="8 9">
    <name type="scientific">Geosporobacter ferrireducens</name>
    <dbReference type="NCBI Taxonomy" id="1424294"/>
    <lineage>
        <taxon>Bacteria</taxon>
        <taxon>Bacillati</taxon>
        <taxon>Bacillota</taxon>
        <taxon>Clostridia</taxon>
        <taxon>Peptostreptococcales</taxon>
        <taxon>Thermotaleaceae</taxon>
        <taxon>Geosporobacter</taxon>
    </lineage>
</organism>
<gene>
    <name evidence="8" type="ORF">Gferi_11350</name>
</gene>
<dbReference type="PANTHER" id="PTHR36174">
    <property type="entry name" value="LIPID II:GLYCINE GLYCYLTRANSFERASE"/>
    <property type="match status" value="1"/>
</dbReference>
<keyword evidence="4" id="KW-0573">Peptidoglycan synthesis</keyword>
<dbReference type="Gene3D" id="3.40.630.30">
    <property type="match status" value="1"/>
</dbReference>
<dbReference type="RefSeq" id="WP_069976539.1">
    <property type="nucleotide sequence ID" value="NZ_CP017269.1"/>
</dbReference>
<keyword evidence="3" id="KW-0133">Cell shape</keyword>
<dbReference type="STRING" id="1424294.Gferi_11350"/>
<keyword evidence="6" id="KW-0961">Cell wall biogenesis/degradation</keyword>
<dbReference type="AlphaFoldDB" id="A0A1D8GGV1"/>
<keyword evidence="2 8" id="KW-0808">Transferase</keyword>
<reference evidence="8 9" key="1">
    <citation type="submission" date="2016-09" db="EMBL/GenBank/DDBJ databases">
        <title>Genomic analysis reveals versatility of anaerobic energy metabolism of Geosporobacter ferrireducens IRF9 of phylum Firmicutes.</title>
        <authorList>
            <person name="Kim S.-J."/>
        </authorList>
    </citation>
    <scope>NUCLEOTIDE SEQUENCE [LARGE SCALE GENOMIC DNA]</scope>
    <source>
        <strain evidence="8 9">IRF9</strain>
    </source>
</reference>
<evidence type="ECO:0000256" key="6">
    <source>
        <dbReference type="ARBA" id="ARBA00023316"/>
    </source>
</evidence>
<dbReference type="PROSITE" id="PS51191">
    <property type="entry name" value="FEMABX"/>
    <property type="match status" value="1"/>
</dbReference>
<comment type="similarity">
    <text evidence="1">Belongs to the FemABX family.</text>
</comment>
<dbReference type="EMBL" id="CP017269">
    <property type="protein sequence ID" value="AOT70134.1"/>
    <property type="molecule type" value="Genomic_DNA"/>
</dbReference>
<evidence type="ECO:0000256" key="1">
    <source>
        <dbReference type="ARBA" id="ARBA00009943"/>
    </source>
</evidence>
<dbReference type="Proteomes" id="UP000095743">
    <property type="component" value="Chromosome"/>
</dbReference>
<dbReference type="PANTHER" id="PTHR36174:SF1">
    <property type="entry name" value="LIPID II:GLYCINE GLYCYLTRANSFERASE"/>
    <property type="match status" value="1"/>
</dbReference>
<dbReference type="InterPro" id="IPR050644">
    <property type="entry name" value="PG_Glycine_Bridge_Synth"/>
</dbReference>
<dbReference type="GO" id="GO:0009252">
    <property type="term" value="P:peptidoglycan biosynthetic process"/>
    <property type="evidence" value="ECO:0007669"/>
    <property type="project" value="UniProtKB-KW"/>
</dbReference>
<dbReference type="KEGG" id="gfe:Gferi_11350"/>
<sequence>MISTITIGEPDRWDAIVKSFENYDVNYLSQYSRAFGENGEGDPLLIYYENDSTKAINVVMKRDISESEHFKDKIQPEKWFDLSTPYGYGGFWIEGEDFKTLDEEYEQYCKNNGFVSEFVRFHLFSDYKDIFNGTVESHTNNVVRSLDLDINEMLIDFEHKVRKNLKKANKADLKIEIDESGERIEEFLDIYYGTMDRNDAKSNFFFPESFFKTINEMINNFVYIHVIHEETVISTELVLFGSDNCYSFLGGTKSDYFNLRPNDFLKFEIIKWAKNKGLKRFILGGGYGEDDGIFRYKKSFSPNGIHKFYIGKRIFDKEKYSELTKIRNSNQNFDKKTNYFPQYRV</sequence>
<dbReference type="Pfam" id="PF13480">
    <property type="entry name" value="Acetyltransf_6"/>
    <property type="match status" value="1"/>
</dbReference>
<dbReference type="SUPFAM" id="SSF55729">
    <property type="entry name" value="Acyl-CoA N-acyltransferases (Nat)"/>
    <property type="match status" value="1"/>
</dbReference>
<keyword evidence="5" id="KW-0012">Acyltransferase</keyword>
<accession>A0A1D8GGV1</accession>
<dbReference type="GO" id="GO:0008360">
    <property type="term" value="P:regulation of cell shape"/>
    <property type="evidence" value="ECO:0007669"/>
    <property type="project" value="UniProtKB-KW"/>
</dbReference>
<evidence type="ECO:0000313" key="8">
    <source>
        <dbReference type="EMBL" id="AOT70134.1"/>
    </source>
</evidence>
<dbReference type="InterPro" id="IPR003447">
    <property type="entry name" value="FEMABX"/>
</dbReference>
<evidence type="ECO:0000256" key="4">
    <source>
        <dbReference type="ARBA" id="ARBA00022984"/>
    </source>
</evidence>
<dbReference type="OrthoDB" id="9785911at2"/>
<evidence type="ECO:0000313" key="9">
    <source>
        <dbReference type="Proteomes" id="UP000095743"/>
    </source>
</evidence>
<protein>
    <submittedName>
        <fullName evidence="8">GNAT family N-acetyltransferase</fullName>
    </submittedName>
</protein>
<evidence type="ECO:0000256" key="3">
    <source>
        <dbReference type="ARBA" id="ARBA00022960"/>
    </source>
</evidence>
<feature type="domain" description="BioF2-like acetyltransferase" evidence="7">
    <location>
        <begin position="159"/>
        <end position="297"/>
    </location>
</feature>
<evidence type="ECO:0000256" key="5">
    <source>
        <dbReference type="ARBA" id="ARBA00023315"/>
    </source>
</evidence>
<evidence type="ECO:0000259" key="7">
    <source>
        <dbReference type="Pfam" id="PF13480"/>
    </source>
</evidence>
<keyword evidence="9" id="KW-1185">Reference proteome</keyword>
<evidence type="ECO:0000256" key="2">
    <source>
        <dbReference type="ARBA" id="ARBA00022679"/>
    </source>
</evidence>
<dbReference type="InterPro" id="IPR038740">
    <property type="entry name" value="BioF2-like_GNAT_dom"/>
</dbReference>
<dbReference type="InterPro" id="IPR016181">
    <property type="entry name" value="Acyl_CoA_acyltransferase"/>
</dbReference>
<proteinExistence type="inferred from homology"/>
<name>A0A1D8GGV1_9FIRM</name>
<dbReference type="GO" id="GO:0071555">
    <property type="term" value="P:cell wall organization"/>
    <property type="evidence" value="ECO:0007669"/>
    <property type="project" value="UniProtKB-KW"/>
</dbReference>
<dbReference type="GO" id="GO:0016755">
    <property type="term" value="F:aminoacyltransferase activity"/>
    <property type="evidence" value="ECO:0007669"/>
    <property type="project" value="InterPro"/>
</dbReference>